<dbReference type="SMART" id="SM00829">
    <property type="entry name" value="PKS_ER"/>
    <property type="match status" value="1"/>
</dbReference>
<dbReference type="Gene3D" id="3.40.50.720">
    <property type="entry name" value="NAD(P)-binding Rossmann-like Domain"/>
    <property type="match status" value="1"/>
</dbReference>
<dbReference type="Pfam" id="PF00107">
    <property type="entry name" value="ADH_zinc_N"/>
    <property type="match status" value="1"/>
</dbReference>
<dbReference type="InterPro" id="IPR051397">
    <property type="entry name" value="Zn-ADH-like_protein"/>
</dbReference>
<dbReference type="InterPro" id="IPR036291">
    <property type="entry name" value="NAD(P)-bd_dom_sf"/>
</dbReference>
<organism evidence="2 3">
    <name type="scientific">Paenibacillus catalpae</name>
    <dbReference type="NCBI Taxonomy" id="1045775"/>
    <lineage>
        <taxon>Bacteria</taxon>
        <taxon>Bacillati</taxon>
        <taxon>Bacillota</taxon>
        <taxon>Bacilli</taxon>
        <taxon>Bacillales</taxon>
        <taxon>Paenibacillaceae</taxon>
        <taxon>Paenibacillus</taxon>
    </lineage>
</organism>
<dbReference type="InterPro" id="IPR014188">
    <property type="entry name" value="Acrylyl-CoA_reductase_AcuI"/>
</dbReference>
<protein>
    <submittedName>
        <fullName evidence="2">Putative quinone oxidoreductase, YhdH/YhfP family</fullName>
    </submittedName>
</protein>
<dbReference type="Pfam" id="PF08240">
    <property type="entry name" value="ADH_N"/>
    <property type="match status" value="1"/>
</dbReference>
<evidence type="ECO:0000313" key="3">
    <source>
        <dbReference type="Proteomes" id="UP000198855"/>
    </source>
</evidence>
<accession>A0A1I1XD73</accession>
<dbReference type="InterPro" id="IPR020843">
    <property type="entry name" value="ER"/>
</dbReference>
<dbReference type="SUPFAM" id="SSF50129">
    <property type="entry name" value="GroES-like"/>
    <property type="match status" value="1"/>
</dbReference>
<dbReference type="InterPro" id="IPR013154">
    <property type="entry name" value="ADH-like_N"/>
</dbReference>
<reference evidence="3" key="1">
    <citation type="submission" date="2016-10" db="EMBL/GenBank/DDBJ databases">
        <authorList>
            <person name="Varghese N."/>
            <person name="Submissions S."/>
        </authorList>
    </citation>
    <scope>NUCLEOTIDE SEQUENCE [LARGE SCALE GENOMIC DNA]</scope>
    <source>
        <strain evidence="3">CGMCC 1.10784</strain>
    </source>
</reference>
<dbReference type="EMBL" id="FOMT01000002">
    <property type="protein sequence ID" value="SFE05305.1"/>
    <property type="molecule type" value="Genomic_DNA"/>
</dbReference>
<gene>
    <name evidence="2" type="ORF">SAMN05216378_2124</name>
</gene>
<evidence type="ECO:0000259" key="1">
    <source>
        <dbReference type="SMART" id="SM00829"/>
    </source>
</evidence>
<dbReference type="NCBIfam" id="TIGR02823">
    <property type="entry name" value="oxido_YhdH"/>
    <property type="match status" value="1"/>
</dbReference>
<dbReference type="SUPFAM" id="SSF51735">
    <property type="entry name" value="NAD(P)-binding Rossmann-fold domains"/>
    <property type="match status" value="1"/>
</dbReference>
<dbReference type="InterPro" id="IPR013149">
    <property type="entry name" value="ADH-like_C"/>
</dbReference>
<sequence>MDHFRALVADSNGEEQPKLAIRSLTAADLPEGEVTVRVAYSSVNYKDGMVGILGRMVKSYPHIPGIDLSGTVAESSDSRYRPGDEVIVTSYGLGVTQHGGYSELARVPASWVVPLPTGLTLREAMILGTAGFTAALSVQRLEDNGLSPGNGPVVVAGASGGVGSVAVNILAKRGYEVTASTGRLSEEAYLKELGAAHVIHRDELTESERKPVRRPQWAAAVDPVGGKTLSYLLSTLQYGGSVATSGLTGGIEVETSVYPFILRGVNWLGIDSVECPMELRRRVWERLGSDLKPTMLSSAIVNEITLEQLPEELAHILQGQVRGRTIIKLG</sequence>
<dbReference type="GO" id="GO:0043957">
    <property type="term" value="F:acryloyl-CoA reductase (NADPH) activity"/>
    <property type="evidence" value="ECO:0007669"/>
    <property type="project" value="TreeGrafter"/>
</dbReference>
<dbReference type="OrthoDB" id="9782155at2"/>
<name>A0A1I1XD73_9BACL</name>
<dbReference type="STRING" id="1045775.SAMN05216378_2124"/>
<proteinExistence type="predicted"/>
<dbReference type="AlphaFoldDB" id="A0A1I1XD73"/>
<dbReference type="CDD" id="cd08289">
    <property type="entry name" value="MDR_yhfp_like"/>
    <property type="match status" value="1"/>
</dbReference>
<dbReference type="InterPro" id="IPR011032">
    <property type="entry name" value="GroES-like_sf"/>
</dbReference>
<dbReference type="RefSeq" id="WP_091184413.1">
    <property type="nucleotide sequence ID" value="NZ_FOMT01000002.1"/>
</dbReference>
<evidence type="ECO:0000313" key="2">
    <source>
        <dbReference type="EMBL" id="SFE05305.1"/>
    </source>
</evidence>
<dbReference type="PANTHER" id="PTHR43677:SF1">
    <property type="entry name" value="ACRYLYL-COA REDUCTASE ACUI-RELATED"/>
    <property type="match status" value="1"/>
</dbReference>
<dbReference type="Proteomes" id="UP000198855">
    <property type="component" value="Unassembled WGS sequence"/>
</dbReference>
<feature type="domain" description="Enoyl reductase (ER)" evidence="1">
    <location>
        <begin position="13"/>
        <end position="327"/>
    </location>
</feature>
<dbReference type="Gene3D" id="3.90.180.10">
    <property type="entry name" value="Medium-chain alcohol dehydrogenases, catalytic domain"/>
    <property type="match status" value="1"/>
</dbReference>
<dbReference type="PANTHER" id="PTHR43677">
    <property type="entry name" value="SHORT-CHAIN DEHYDROGENASE/REDUCTASE"/>
    <property type="match status" value="1"/>
</dbReference>
<keyword evidence="3" id="KW-1185">Reference proteome</keyword>